<evidence type="ECO:0000256" key="1">
    <source>
        <dbReference type="SAM" id="MobiDB-lite"/>
    </source>
</evidence>
<protein>
    <submittedName>
        <fullName evidence="3">Uncharacterized protein</fullName>
    </submittedName>
</protein>
<gene>
    <name evidence="3" type="primary">LOC103544406</name>
</gene>
<accession>A0ABM4N5Z0</accession>
<sequence>MDSPGPKGPGLSRPSRGLETSGWEQIPPLALGGCSPPPFAGLLCTQRSPRLWKLLPCCGVYWILGSLRSSATDKCSRMAQHTLDPVTSSGQKLQHGGPPEVDAETEFIETPLSMSGWTLSPTASHGLAQARNEAAPAASQTSGQPGSSAVYLALPRQLENSVTALPCTSSDSHVREQGPRCPALLVAVTAHIRFLLRTSSHAHRGQGPACFSMQGKRALTGSRLSTTWTALPSHPGNSAHASHPSDFAKPRRGCPPWGYSSERKGQSLLSRSARLRMPDLEWETSLQFFLESSSFCCGRELQNISQ</sequence>
<feature type="compositionally biased region" description="Polar residues" evidence="1">
    <location>
        <begin position="138"/>
        <end position="147"/>
    </location>
</feature>
<dbReference type="Proteomes" id="UP001652662">
    <property type="component" value="Chromosome X"/>
</dbReference>
<feature type="region of interest" description="Disordered" evidence="1">
    <location>
        <begin position="129"/>
        <end position="148"/>
    </location>
</feature>
<feature type="region of interest" description="Disordered" evidence="1">
    <location>
        <begin position="234"/>
        <end position="263"/>
    </location>
</feature>
<evidence type="ECO:0000313" key="3">
    <source>
        <dbReference type="RefSeq" id="XP_070460366.1"/>
    </source>
</evidence>
<name>A0ABM4N5Z0_EQUPR</name>
<reference evidence="3" key="1">
    <citation type="submission" date="2025-08" db="UniProtKB">
        <authorList>
            <consortium name="RefSeq"/>
        </authorList>
    </citation>
    <scope>IDENTIFICATION</scope>
    <source>
        <tissue evidence="3">Blood</tissue>
    </source>
</reference>
<feature type="region of interest" description="Disordered" evidence="1">
    <location>
        <begin position="1"/>
        <end position="22"/>
    </location>
</feature>
<proteinExistence type="predicted"/>
<evidence type="ECO:0000313" key="2">
    <source>
        <dbReference type="Proteomes" id="UP001652662"/>
    </source>
</evidence>
<dbReference type="GeneID" id="103544406"/>
<organism evidence="2 3">
    <name type="scientific">Equus przewalskii</name>
    <name type="common">Przewalski's horse</name>
    <name type="synonym">Equus caballus przewalskii</name>
    <dbReference type="NCBI Taxonomy" id="9798"/>
    <lineage>
        <taxon>Eukaryota</taxon>
        <taxon>Metazoa</taxon>
        <taxon>Chordata</taxon>
        <taxon>Craniata</taxon>
        <taxon>Vertebrata</taxon>
        <taxon>Euteleostomi</taxon>
        <taxon>Mammalia</taxon>
        <taxon>Eutheria</taxon>
        <taxon>Laurasiatheria</taxon>
        <taxon>Perissodactyla</taxon>
        <taxon>Equidae</taxon>
        <taxon>Equus</taxon>
    </lineage>
</organism>
<keyword evidence="2" id="KW-1185">Reference proteome</keyword>
<dbReference type="RefSeq" id="XP_070460366.1">
    <property type="nucleotide sequence ID" value="XM_070604265.1"/>
</dbReference>